<dbReference type="SUPFAM" id="SSF53032">
    <property type="entry name" value="tRNA-intron endonuclease catalytic domain-like"/>
    <property type="match status" value="2"/>
</dbReference>
<evidence type="ECO:0000313" key="3">
    <source>
        <dbReference type="EMBL" id="XAT64582.1"/>
    </source>
</evidence>
<dbReference type="InterPro" id="IPR006677">
    <property type="entry name" value="tRNA_intron_Endonuc_cat-like"/>
</dbReference>
<dbReference type="Proteomes" id="UP001492541">
    <property type="component" value="Chromosome"/>
</dbReference>
<dbReference type="Gene3D" id="3.40.1350.10">
    <property type="match status" value="2"/>
</dbReference>
<dbReference type="GO" id="GO:0000213">
    <property type="term" value="F:tRNA-intron lyase activity"/>
    <property type="evidence" value="ECO:0007669"/>
    <property type="project" value="UniProtKB-EC"/>
</dbReference>
<feature type="domain" description="tRNA intron endonuclease N-terminal" evidence="2">
    <location>
        <begin position="157"/>
        <end position="202"/>
    </location>
</feature>
<evidence type="ECO:0000259" key="2">
    <source>
        <dbReference type="Pfam" id="PF02778"/>
    </source>
</evidence>
<dbReference type="InterPro" id="IPR006676">
    <property type="entry name" value="tRNA_splic"/>
</dbReference>
<feature type="domain" description="tRNA intron endonuclease catalytic" evidence="1">
    <location>
        <begin position="210"/>
        <end position="286"/>
    </location>
</feature>
<dbReference type="PANTHER" id="PTHR21227">
    <property type="entry name" value="TRNA-SPLICING ENDONUCLEASE SUBUNIT SEN2"/>
    <property type="match status" value="1"/>
</dbReference>
<dbReference type="Gene3D" id="3.40.1170.20">
    <property type="entry name" value="tRNA intron endonuclease, N-terminal domain"/>
    <property type="match status" value="2"/>
</dbReference>
<dbReference type="GeneID" id="90448868"/>
<accession>A0ABZ3H4U1</accession>
<evidence type="ECO:0000259" key="1">
    <source>
        <dbReference type="Pfam" id="PF01974"/>
    </source>
</evidence>
<dbReference type="PANTHER" id="PTHR21227:SF0">
    <property type="entry name" value="TRNA-SPLICING ENDONUCLEASE SUBUNIT SEN2"/>
    <property type="match status" value="1"/>
</dbReference>
<dbReference type="CDD" id="cd22363">
    <property type="entry name" value="tRNA-intron_lyase_C"/>
    <property type="match status" value="1"/>
</dbReference>
<name>A0ABZ3H4U1_GEOAI</name>
<reference evidence="3 4" key="1">
    <citation type="submission" date="2021-11" db="EMBL/GenBank/DDBJ databases">
        <title>Whole genome of Geoglobus acetivorans.</title>
        <authorList>
            <person name="Liu D."/>
        </authorList>
    </citation>
    <scope>NUCLEOTIDE SEQUENCE [LARGE SCALE GENOMIC DNA]</scope>
    <source>
        <strain evidence="3 4">SBH6</strain>
    </source>
</reference>
<dbReference type="Pfam" id="PF01974">
    <property type="entry name" value="tRNA_int_endo"/>
    <property type="match status" value="1"/>
</dbReference>
<protein>
    <submittedName>
        <fullName evidence="3">tRNA-intron lyase</fullName>
        <ecNumber evidence="3">4.6.1.16</ecNumber>
    </submittedName>
</protein>
<gene>
    <name evidence="3" type="primary">endA</name>
    <name evidence="3" type="ORF">LPQ35_04245</name>
</gene>
<dbReference type="InterPro" id="IPR011856">
    <property type="entry name" value="tRNA_endonuc-like_dom_sf"/>
</dbReference>
<dbReference type="NCBIfam" id="TIGR00324">
    <property type="entry name" value="endA"/>
    <property type="match status" value="1"/>
</dbReference>
<dbReference type="InterPro" id="IPR036167">
    <property type="entry name" value="tRNA_intron_Endo_cat-like_sf"/>
</dbReference>
<feature type="domain" description="tRNA intron endonuclease N-terminal" evidence="2">
    <location>
        <begin position="1"/>
        <end position="63"/>
    </location>
</feature>
<evidence type="ECO:0000313" key="4">
    <source>
        <dbReference type="Proteomes" id="UP001492541"/>
    </source>
</evidence>
<keyword evidence="3" id="KW-0456">Lyase</keyword>
<dbReference type="RefSeq" id="WP_193808007.1">
    <property type="nucleotide sequence ID" value="NZ_CP087714.1"/>
</dbReference>
<dbReference type="InterPro" id="IPR036740">
    <property type="entry name" value="tRNA_intron_Endonuc_N_sf"/>
</dbReference>
<keyword evidence="4" id="KW-1185">Reference proteome</keyword>
<sequence>MKGLLKGESIVVEKAQKLISRNFGTAKGNSAILTPEEAAYLVYKGTLEVFSDDEHIVDFDRLFKMCDPVKYFVFQDLRDRGVRARFLDFGDYIPVSEKDCFPVEDLKEMSGKKLAVVDEEADVTYFKVEAFDEHGNHREELKKFSSRFSGSYFVTENTELYRKYFYGVLKGNRVIMSIYEGLYLMDEGIMEADVEREEVLEFARKTIPDFEKIFTVYRDLRERRFMVKTGFKFGSEFRVYEQVKNISELKHSKYLVKLRSNLNLRELAGDVRLSGAVNKTLIYPILCRNPEYIAVRRVRI</sequence>
<dbReference type="EMBL" id="CP087714">
    <property type="protein sequence ID" value="XAT64582.1"/>
    <property type="molecule type" value="Genomic_DNA"/>
</dbReference>
<dbReference type="SUPFAM" id="SSF55267">
    <property type="entry name" value="tRNA-intron endonuclease N-terminal domain-like"/>
    <property type="match status" value="2"/>
</dbReference>
<organism evidence="3 4">
    <name type="scientific">Geoglobus acetivorans</name>
    <dbReference type="NCBI Taxonomy" id="565033"/>
    <lineage>
        <taxon>Archaea</taxon>
        <taxon>Methanobacteriati</taxon>
        <taxon>Methanobacteriota</taxon>
        <taxon>Archaeoglobi</taxon>
        <taxon>Archaeoglobales</taxon>
        <taxon>Archaeoglobaceae</taxon>
        <taxon>Geoglobus</taxon>
    </lineage>
</organism>
<proteinExistence type="predicted"/>
<dbReference type="InterPro" id="IPR006678">
    <property type="entry name" value="tRNA_intron_Endonuc_N"/>
</dbReference>
<dbReference type="EC" id="4.6.1.16" evidence="3"/>
<dbReference type="Pfam" id="PF02778">
    <property type="entry name" value="tRNA_int_endo_N"/>
    <property type="match status" value="2"/>
</dbReference>